<name>A0A1D8B3P5_9ACTO</name>
<dbReference type="InterPro" id="IPR027396">
    <property type="entry name" value="DsrEFH-like"/>
</dbReference>
<evidence type="ECO:0000313" key="2">
    <source>
        <dbReference type="Proteomes" id="UP000095214"/>
    </source>
</evidence>
<dbReference type="SUPFAM" id="SSF75169">
    <property type="entry name" value="DsrEFH-like"/>
    <property type="match status" value="1"/>
</dbReference>
<dbReference type="EMBL" id="CP017298">
    <property type="protein sequence ID" value="AOS47753.1"/>
    <property type="molecule type" value="Genomic_DNA"/>
</dbReference>
<dbReference type="KEGG" id="phon:BH719_07800"/>
<organism evidence="1 2">
    <name type="scientific">Pauljensenia hongkongensis</name>
    <dbReference type="NCBI Taxonomy" id="178339"/>
    <lineage>
        <taxon>Bacteria</taxon>
        <taxon>Bacillati</taxon>
        <taxon>Actinomycetota</taxon>
        <taxon>Actinomycetes</taxon>
        <taxon>Actinomycetales</taxon>
        <taxon>Actinomycetaceae</taxon>
        <taxon>Pauljensenia</taxon>
    </lineage>
</organism>
<protein>
    <submittedName>
        <fullName evidence="1">CoA biosynthesis protein CoaBC</fullName>
    </submittedName>
</protein>
<dbReference type="Gene3D" id="3.40.1260.10">
    <property type="entry name" value="DsrEFH-like"/>
    <property type="match status" value="1"/>
</dbReference>
<reference evidence="1 2" key="1">
    <citation type="submission" date="2016-09" db="EMBL/GenBank/DDBJ databases">
        <title>Complete genome sequence of Actinomyces hongkongensis HKU8.</title>
        <authorList>
            <person name="Gao Y.-X."/>
            <person name="Zhou Y.-Y."/>
            <person name="Xie Y."/>
            <person name="Wang M."/>
            <person name="Wang S.-J."/>
            <person name="Shen S.-G."/>
        </authorList>
    </citation>
    <scope>NUCLEOTIDE SEQUENCE [LARGE SCALE GENOMIC DNA]</scope>
    <source>
        <strain evidence="1 2">HKU8</strain>
    </source>
</reference>
<dbReference type="OrthoDB" id="3253930at2"/>
<dbReference type="Proteomes" id="UP000095214">
    <property type="component" value="Chromosome"/>
</dbReference>
<dbReference type="PANTHER" id="PTHR37691:SF1">
    <property type="entry name" value="BLR3518 PROTEIN"/>
    <property type="match status" value="1"/>
</dbReference>
<accession>A0A1D8B3P5</accession>
<proteinExistence type="predicted"/>
<sequence>MSYDYILHVSDVARWPAALSNLGNLTQLGLAKGIAVIVNGTGVYALQGANDWTAQMEAAARAGVDFFACARSLANHEFVEGTLPEWLGQVPAAIPAIREWTKDGATYIKS</sequence>
<gene>
    <name evidence="1" type="ORF">BH719_07800</name>
</gene>
<dbReference type="STRING" id="178339.BH719_07800"/>
<dbReference type="PANTHER" id="PTHR37691">
    <property type="entry name" value="BLR3518 PROTEIN"/>
    <property type="match status" value="1"/>
</dbReference>
<dbReference type="AlphaFoldDB" id="A0A1D8B3P5"/>
<keyword evidence="2" id="KW-1185">Reference proteome</keyword>
<dbReference type="Pfam" id="PF02635">
    <property type="entry name" value="DsrE"/>
    <property type="match status" value="1"/>
</dbReference>
<dbReference type="InterPro" id="IPR003787">
    <property type="entry name" value="Sulphur_relay_DsrE/F-like"/>
</dbReference>
<evidence type="ECO:0000313" key="1">
    <source>
        <dbReference type="EMBL" id="AOS47753.1"/>
    </source>
</evidence>
<dbReference type="RefSeq" id="WP_009744283.1">
    <property type="nucleotide sequence ID" value="NZ_CP017298.1"/>
</dbReference>